<dbReference type="AlphaFoldDB" id="A0A5N0T4L8"/>
<evidence type="ECO:0000256" key="2">
    <source>
        <dbReference type="SAM" id="SignalP"/>
    </source>
</evidence>
<reference evidence="4" key="1">
    <citation type="submission" date="2019-09" db="EMBL/GenBank/DDBJ databases">
        <title>Mumia zhuanghuii sp. nov. isolated from the intestinal contents of plateau pika (Ochotona curzoniae) in the Qinghai-Tibet plateau of China.</title>
        <authorList>
            <person name="Tian Z."/>
        </authorList>
    </citation>
    <scope>NUCLEOTIDE SEQUENCE [LARGE SCALE GENOMIC DNA]</scope>
    <source>
        <strain evidence="4">L-033</strain>
    </source>
</reference>
<evidence type="ECO:0000256" key="1">
    <source>
        <dbReference type="SAM" id="MobiDB-lite"/>
    </source>
</evidence>
<feature type="signal peptide" evidence="2">
    <location>
        <begin position="1"/>
        <end position="25"/>
    </location>
</feature>
<feature type="region of interest" description="Disordered" evidence="1">
    <location>
        <begin position="30"/>
        <end position="61"/>
    </location>
</feature>
<comment type="caution">
    <text evidence="3">The sequence shown here is derived from an EMBL/GenBank/DDBJ whole genome shotgun (WGS) entry which is preliminary data.</text>
</comment>
<gene>
    <name evidence="3" type="ORF">F6B40_15015</name>
</gene>
<dbReference type="Proteomes" id="UP000326838">
    <property type="component" value="Unassembled WGS sequence"/>
</dbReference>
<dbReference type="PROSITE" id="PS51257">
    <property type="entry name" value="PROKAR_LIPOPROTEIN"/>
    <property type="match status" value="1"/>
</dbReference>
<evidence type="ECO:0000313" key="3">
    <source>
        <dbReference type="EMBL" id="KAA9129995.1"/>
    </source>
</evidence>
<dbReference type="RefSeq" id="WP_150895469.1">
    <property type="nucleotide sequence ID" value="NZ_VYUY01000022.1"/>
</dbReference>
<sequence>MTNTRPRIRTLLAAAAVISAAFALAACVPEPDPTGTSPSSPAPSVSASDSAEPTASVPADRPQAVEISLPASCDALYSPQMRATLEDRLPPLNDPAVTLYSTQLVPALEILESGVPTLRCSWGAPGGAGLSTNVTVLTAEDLPRVQDMLAVNGFGCEDAVGGILCSAQTETLDLDSKLVTRGESHFLRGNGWVATSWVGELPAGYTEGVAATLWG</sequence>
<keyword evidence="2" id="KW-0732">Signal</keyword>
<proteinExistence type="predicted"/>
<protein>
    <recommendedName>
        <fullName evidence="5">DUF3558 domain-containing protein</fullName>
    </recommendedName>
</protein>
<evidence type="ECO:0008006" key="5">
    <source>
        <dbReference type="Google" id="ProtNLM"/>
    </source>
</evidence>
<organism evidence="3 4">
    <name type="scientific">Microbacterium caowuchunii</name>
    <dbReference type="NCBI Taxonomy" id="2614638"/>
    <lineage>
        <taxon>Bacteria</taxon>
        <taxon>Bacillati</taxon>
        <taxon>Actinomycetota</taxon>
        <taxon>Actinomycetes</taxon>
        <taxon>Micrococcales</taxon>
        <taxon>Microbacteriaceae</taxon>
        <taxon>Microbacterium</taxon>
    </lineage>
</organism>
<feature type="compositionally biased region" description="Low complexity" evidence="1">
    <location>
        <begin position="33"/>
        <end position="53"/>
    </location>
</feature>
<name>A0A5N0T4L8_9MICO</name>
<accession>A0A5N0T4L8</accession>
<keyword evidence="4" id="KW-1185">Reference proteome</keyword>
<dbReference type="EMBL" id="VYUY01000022">
    <property type="protein sequence ID" value="KAA9129995.1"/>
    <property type="molecule type" value="Genomic_DNA"/>
</dbReference>
<feature type="chain" id="PRO_5024420483" description="DUF3558 domain-containing protein" evidence="2">
    <location>
        <begin position="26"/>
        <end position="215"/>
    </location>
</feature>
<evidence type="ECO:0000313" key="4">
    <source>
        <dbReference type="Proteomes" id="UP000326838"/>
    </source>
</evidence>